<comment type="caution">
    <text evidence="2">The sequence shown here is derived from an EMBL/GenBank/DDBJ whole genome shotgun (WGS) entry which is preliminary data.</text>
</comment>
<protein>
    <submittedName>
        <fullName evidence="2">Uncharacterized protein</fullName>
    </submittedName>
</protein>
<sequence length="337" mass="36888">MGQLKLWLNPGLNPDPGNEVGADGNPAGGSGTPGNGTQAAPGSGYGTPLTPGNHNNGGKGGNGGETGNEDGDMDRRLAHLERMLSGLTVTVTGMAEQQKSQLNQSQGSNGNALGNPTGSIPKEKPRLRVRRSGLFSPVAITDSSDDDEDFESRKRHKDTTKDSYQRGQAGKNRNDDDELSSLLSYGSRGRRRHADRLDDRDLLYRIEKWRLSKFQTLWQNMHSHYRTKIAPGTQIKSLKDLTEACQRIDAVDTSLNPSGEIVHQRMVNNVDVEESENDSEASADVNVVRTRQARDNRYTARPTTRQATRFQKVGTKSAYPSVSFGTQNVKPIELTFP</sequence>
<reference evidence="2 3" key="1">
    <citation type="submission" date="2024-05" db="EMBL/GenBank/DDBJ databases">
        <title>Culex pipiens pipiens assembly and annotation.</title>
        <authorList>
            <person name="Alout H."/>
            <person name="Durand T."/>
        </authorList>
    </citation>
    <scope>NUCLEOTIDE SEQUENCE [LARGE SCALE GENOMIC DNA]</scope>
    <source>
        <strain evidence="2">HA-2024</strain>
        <tissue evidence="2">Whole body</tissue>
    </source>
</reference>
<accession>A0ABD1CLW4</accession>
<evidence type="ECO:0000313" key="3">
    <source>
        <dbReference type="Proteomes" id="UP001562425"/>
    </source>
</evidence>
<evidence type="ECO:0000256" key="1">
    <source>
        <dbReference type="SAM" id="MobiDB-lite"/>
    </source>
</evidence>
<feature type="compositionally biased region" description="Basic and acidic residues" evidence="1">
    <location>
        <begin position="73"/>
        <end position="82"/>
    </location>
</feature>
<dbReference type="AlphaFoldDB" id="A0ABD1CLW4"/>
<feature type="compositionally biased region" description="Gly residues" evidence="1">
    <location>
        <begin position="55"/>
        <end position="66"/>
    </location>
</feature>
<organism evidence="2 3">
    <name type="scientific">Culex pipiens pipiens</name>
    <name type="common">Northern house mosquito</name>
    <dbReference type="NCBI Taxonomy" id="38569"/>
    <lineage>
        <taxon>Eukaryota</taxon>
        <taxon>Metazoa</taxon>
        <taxon>Ecdysozoa</taxon>
        <taxon>Arthropoda</taxon>
        <taxon>Hexapoda</taxon>
        <taxon>Insecta</taxon>
        <taxon>Pterygota</taxon>
        <taxon>Neoptera</taxon>
        <taxon>Endopterygota</taxon>
        <taxon>Diptera</taxon>
        <taxon>Nematocera</taxon>
        <taxon>Culicoidea</taxon>
        <taxon>Culicidae</taxon>
        <taxon>Culicinae</taxon>
        <taxon>Culicini</taxon>
        <taxon>Culex</taxon>
        <taxon>Culex</taxon>
    </lineage>
</organism>
<feature type="compositionally biased region" description="Polar residues" evidence="1">
    <location>
        <begin position="87"/>
        <end position="118"/>
    </location>
</feature>
<proteinExistence type="predicted"/>
<dbReference type="EMBL" id="JBEHCU010011027">
    <property type="protein sequence ID" value="KAL1377363.1"/>
    <property type="molecule type" value="Genomic_DNA"/>
</dbReference>
<feature type="region of interest" description="Disordered" evidence="1">
    <location>
        <begin position="1"/>
        <end position="180"/>
    </location>
</feature>
<name>A0ABD1CLW4_CULPP</name>
<evidence type="ECO:0000313" key="2">
    <source>
        <dbReference type="EMBL" id="KAL1377363.1"/>
    </source>
</evidence>
<keyword evidence="3" id="KW-1185">Reference proteome</keyword>
<gene>
    <name evidence="2" type="ORF">pipiens_016322</name>
</gene>
<dbReference type="Proteomes" id="UP001562425">
    <property type="component" value="Unassembled WGS sequence"/>
</dbReference>